<dbReference type="OrthoDB" id="1298458at2759"/>
<keyword evidence="4" id="KW-1185">Reference proteome</keyword>
<evidence type="ECO:0000313" key="4">
    <source>
        <dbReference type="Proteomes" id="UP001165190"/>
    </source>
</evidence>
<dbReference type="EMBL" id="BSYR01000022">
    <property type="protein sequence ID" value="GMI87827.1"/>
    <property type="molecule type" value="Genomic_DNA"/>
</dbReference>
<feature type="region of interest" description="Disordered" evidence="1">
    <location>
        <begin position="59"/>
        <end position="78"/>
    </location>
</feature>
<dbReference type="PANTHER" id="PTHR37184:SF2">
    <property type="entry name" value="CLAVATA3_ESR (CLE)-RELATED PROTEIN 43"/>
    <property type="match status" value="1"/>
</dbReference>
<reference evidence="3" key="1">
    <citation type="submission" date="2023-05" db="EMBL/GenBank/DDBJ databases">
        <title>Genome and transcriptome analyses reveal genes involved in the formation of fine ridges on petal epidermal cells in Hibiscus trionum.</title>
        <authorList>
            <person name="Koshimizu S."/>
            <person name="Masuda S."/>
            <person name="Ishii T."/>
            <person name="Shirasu K."/>
            <person name="Hoshino A."/>
            <person name="Arita M."/>
        </authorList>
    </citation>
    <scope>NUCLEOTIDE SEQUENCE</scope>
    <source>
        <strain evidence="3">Hamamatsu line</strain>
    </source>
</reference>
<organism evidence="3 4">
    <name type="scientific">Hibiscus trionum</name>
    <name type="common">Flower of an hour</name>
    <dbReference type="NCBI Taxonomy" id="183268"/>
    <lineage>
        <taxon>Eukaryota</taxon>
        <taxon>Viridiplantae</taxon>
        <taxon>Streptophyta</taxon>
        <taxon>Embryophyta</taxon>
        <taxon>Tracheophyta</taxon>
        <taxon>Spermatophyta</taxon>
        <taxon>Magnoliopsida</taxon>
        <taxon>eudicotyledons</taxon>
        <taxon>Gunneridae</taxon>
        <taxon>Pentapetalae</taxon>
        <taxon>rosids</taxon>
        <taxon>malvids</taxon>
        <taxon>Malvales</taxon>
        <taxon>Malvaceae</taxon>
        <taxon>Malvoideae</taxon>
        <taxon>Hibiscus</taxon>
    </lineage>
</organism>
<accession>A0A9W7M322</accession>
<evidence type="ECO:0000256" key="1">
    <source>
        <dbReference type="SAM" id="MobiDB-lite"/>
    </source>
</evidence>
<dbReference type="AlphaFoldDB" id="A0A9W7M322"/>
<feature type="signal peptide" evidence="2">
    <location>
        <begin position="1"/>
        <end position="22"/>
    </location>
</feature>
<sequence length="78" mass="8859">MRPCYSCVLVLLLIFVFRDCQAGAVRIFPGNGMENDNNGRRDLFHKHFNGRSFSFNGTGKGFEEGKRRIPSCPDPLHN</sequence>
<protein>
    <submittedName>
        <fullName evidence="3">CLAVATA3/ESR-RELATED 27</fullName>
    </submittedName>
</protein>
<feature type="chain" id="PRO_5040882491" evidence="2">
    <location>
        <begin position="23"/>
        <end position="78"/>
    </location>
</feature>
<keyword evidence="2" id="KW-0732">Signal</keyword>
<evidence type="ECO:0000256" key="2">
    <source>
        <dbReference type="SAM" id="SignalP"/>
    </source>
</evidence>
<proteinExistence type="predicted"/>
<dbReference type="Proteomes" id="UP001165190">
    <property type="component" value="Unassembled WGS sequence"/>
</dbReference>
<comment type="caution">
    <text evidence="3">The sequence shown here is derived from an EMBL/GenBank/DDBJ whole genome shotgun (WGS) entry which is preliminary data.</text>
</comment>
<evidence type="ECO:0000313" key="3">
    <source>
        <dbReference type="EMBL" id="GMI87827.1"/>
    </source>
</evidence>
<name>A0A9W7M322_HIBTR</name>
<dbReference type="PANTHER" id="PTHR37184">
    <property type="entry name" value="CLAVATA3/ESR (CLE)-RELATED PROTEIN 27"/>
    <property type="match status" value="1"/>
</dbReference>
<gene>
    <name evidence="3" type="ORF">HRI_002452000</name>
</gene>
<dbReference type="InterPro" id="IPR040274">
    <property type="entry name" value="CLE27/CLE43"/>
</dbReference>